<accession>A0A8S4N3U6</accession>
<feature type="region of interest" description="Disordered" evidence="1">
    <location>
        <begin position="21"/>
        <end position="116"/>
    </location>
</feature>
<feature type="compositionally biased region" description="Basic residues" evidence="1">
    <location>
        <begin position="24"/>
        <end position="33"/>
    </location>
</feature>
<keyword evidence="2" id="KW-0732">Signal</keyword>
<proteinExistence type="predicted"/>
<sequence>MNLSFFAGLVVLTILALSVEVHGQKGKGKQGKRPKGEDEAPFRTRDPGATRLTQALNSTRRTRGPGGPTRDPNITRPTRDPNATRRTRGPEAFTSDATKRTRDPNQTKRTRDPNRT</sequence>
<reference evidence="3" key="1">
    <citation type="submission" date="2022-03" db="EMBL/GenBank/DDBJ databases">
        <authorList>
            <person name="Martin C."/>
        </authorList>
    </citation>
    <scope>NUCLEOTIDE SEQUENCE</scope>
</reference>
<feature type="chain" id="PRO_5035796422" evidence="2">
    <location>
        <begin position="24"/>
        <end position="116"/>
    </location>
</feature>
<feature type="compositionally biased region" description="Basic and acidic residues" evidence="1">
    <location>
        <begin position="97"/>
        <end position="116"/>
    </location>
</feature>
<protein>
    <submittedName>
        <fullName evidence="3">Uncharacterized protein</fullName>
    </submittedName>
</protein>
<dbReference type="EMBL" id="CAIIXF020000001">
    <property type="protein sequence ID" value="CAH1774970.1"/>
    <property type="molecule type" value="Genomic_DNA"/>
</dbReference>
<evidence type="ECO:0000313" key="4">
    <source>
        <dbReference type="Proteomes" id="UP000749559"/>
    </source>
</evidence>
<evidence type="ECO:0000256" key="1">
    <source>
        <dbReference type="SAM" id="MobiDB-lite"/>
    </source>
</evidence>
<gene>
    <name evidence="3" type="ORF">OFUS_LOCUS2332</name>
</gene>
<evidence type="ECO:0000256" key="2">
    <source>
        <dbReference type="SAM" id="SignalP"/>
    </source>
</evidence>
<organism evidence="3 4">
    <name type="scientific">Owenia fusiformis</name>
    <name type="common">Polychaete worm</name>
    <dbReference type="NCBI Taxonomy" id="6347"/>
    <lineage>
        <taxon>Eukaryota</taxon>
        <taxon>Metazoa</taxon>
        <taxon>Spiralia</taxon>
        <taxon>Lophotrochozoa</taxon>
        <taxon>Annelida</taxon>
        <taxon>Polychaeta</taxon>
        <taxon>Sedentaria</taxon>
        <taxon>Canalipalpata</taxon>
        <taxon>Sabellida</taxon>
        <taxon>Oweniida</taxon>
        <taxon>Oweniidae</taxon>
        <taxon>Owenia</taxon>
    </lineage>
</organism>
<dbReference type="AlphaFoldDB" id="A0A8S4N3U6"/>
<evidence type="ECO:0000313" key="3">
    <source>
        <dbReference type="EMBL" id="CAH1774970.1"/>
    </source>
</evidence>
<feature type="signal peptide" evidence="2">
    <location>
        <begin position="1"/>
        <end position="23"/>
    </location>
</feature>
<feature type="compositionally biased region" description="Basic and acidic residues" evidence="1">
    <location>
        <begin position="34"/>
        <end position="48"/>
    </location>
</feature>
<feature type="non-terminal residue" evidence="3">
    <location>
        <position position="1"/>
    </location>
</feature>
<comment type="caution">
    <text evidence="3">The sequence shown here is derived from an EMBL/GenBank/DDBJ whole genome shotgun (WGS) entry which is preliminary data.</text>
</comment>
<name>A0A8S4N3U6_OWEFU</name>
<keyword evidence="4" id="KW-1185">Reference proteome</keyword>
<dbReference type="Proteomes" id="UP000749559">
    <property type="component" value="Unassembled WGS sequence"/>
</dbReference>